<accession>A0A939DHX1</accession>
<dbReference type="Pfam" id="PF00881">
    <property type="entry name" value="Nitroreductase"/>
    <property type="match status" value="1"/>
</dbReference>
<evidence type="ECO:0000313" key="7">
    <source>
        <dbReference type="EMBL" id="MBN7798328.1"/>
    </source>
</evidence>
<dbReference type="AlphaFoldDB" id="A0A939DHX1"/>
<organism evidence="7 8">
    <name type="scientific">Parahaliea mediterranea</name>
    <dbReference type="NCBI Taxonomy" id="651086"/>
    <lineage>
        <taxon>Bacteria</taxon>
        <taxon>Pseudomonadati</taxon>
        <taxon>Pseudomonadota</taxon>
        <taxon>Gammaproteobacteria</taxon>
        <taxon>Cellvibrionales</taxon>
        <taxon>Halieaceae</taxon>
        <taxon>Parahaliea</taxon>
    </lineage>
</organism>
<gene>
    <name evidence="7" type="ORF">JYP50_17105</name>
</gene>
<evidence type="ECO:0000313" key="8">
    <source>
        <dbReference type="Proteomes" id="UP000664303"/>
    </source>
</evidence>
<dbReference type="InterPro" id="IPR029479">
    <property type="entry name" value="Nitroreductase"/>
</dbReference>
<feature type="domain" description="Nitroreductase" evidence="6">
    <location>
        <begin position="8"/>
        <end position="183"/>
    </location>
</feature>
<sequence length="208" mass="22776">MQLLPAMQWRYAVRQFNDERLAEQDVYDLIDATRLSASAFGLQPYRLIRVDSRQTRERLLPHAMGQDKVVHCSHLLVLAAETAPGAASVERYMRQLKAVRALAPQARAGMAEHVNGVLAEMSLAQRLAWAREQAFIALGTLLAAAAVMGIDSCPMTGFDSAGFDAVLKLPDQGLTAVALCALGRRHPRDATAEMGKVRTSYADFLKVV</sequence>
<evidence type="ECO:0000256" key="1">
    <source>
        <dbReference type="ARBA" id="ARBA00001917"/>
    </source>
</evidence>
<keyword evidence="4" id="KW-0288">FMN</keyword>
<dbReference type="Proteomes" id="UP000664303">
    <property type="component" value="Unassembled WGS sequence"/>
</dbReference>
<dbReference type="SUPFAM" id="SSF55469">
    <property type="entry name" value="FMN-dependent nitroreductase-like"/>
    <property type="match status" value="1"/>
</dbReference>
<evidence type="ECO:0000256" key="5">
    <source>
        <dbReference type="ARBA" id="ARBA00023002"/>
    </source>
</evidence>
<dbReference type="RefSeq" id="WP_206561777.1">
    <property type="nucleotide sequence ID" value="NZ_JAFKCZ010000014.1"/>
</dbReference>
<comment type="caution">
    <text evidence="7">The sequence shown here is derived from an EMBL/GenBank/DDBJ whole genome shotgun (WGS) entry which is preliminary data.</text>
</comment>
<name>A0A939DHX1_9GAMM</name>
<comment type="cofactor">
    <cofactor evidence="1">
        <name>FMN</name>
        <dbReference type="ChEBI" id="CHEBI:58210"/>
    </cofactor>
</comment>
<keyword evidence="3" id="KW-0285">Flavoprotein</keyword>
<evidence type="ECO:0000256" key="2">
    <source>
        <dbReference type="ARBA" id="ARBA00007118"/>
    </source>
</evidence>
<reference evidence="7" key="1">
    <citation type="submission" date="2021-02" db="EMBL/GenBank/DDBJ databases">
        <title>PHA producing bacteria isolated from coastal sediment in Guangdong, Shenzhen.</title>
        <authorList>
            <person name="Zheng W."/>
            <person name="Yu S."/>
            <person name="Huang Y."/>
        </authorList>
    </citation>
    <scope>NUCLEOTIDE SEQUENCE</scope>
    <source>
        <strain evidence="7">TN14-10</strain>
    </source>
</reference>
<keyword evidence="5" id="KW-0560">Oxidoreductase</keyword>
<dbReference type="InterPro" id="IPR000415">
    <property type="entry name" value="Nitroreductase-like"/>
</dbReference>
<keyword evidence="8" id="KW-1185">Reference proteome</keyword>
<dbReference type="Gene3D" id="3.40.109.10">
    <property type="entry name" value="NADH Oxidase"/>
    <property type="match status" value="1"/>
</dbReference>
<dbReference type="GO" id="GO:0016491">
    <property type="term" value="F:oxidoreductase activity"/>
    <property type="evidence" value="ECO:0007669"/>
    <property type="project" value="UniProtKB-KW"/>
</dbReference>
<evidence type="ECO:0000259" key="6">
    <source>
        <dbReference type="Pfam" id="PF00881"/>
    </source>
</evidence>
<dbReference type="EMBL" id="JAFKCZ010000014">
    <property type="protein sequence ID" value="MBN7798328.1"/>
    <property type="molecule type" value="Genomic_DNA"/>
</dbReference>
<evidence type="ECO:0000256" key="4">
    <source>
        <dbReference type="ARBA" id="ARBA00022643"/>
    </source>
</evidence>
<dbReference type="PANTHER" id="PTHR43673">
    <property type="entry name" value="NAD(P)H NITROREDUCTASE YDGI-RELATED"/>
    <property type="match status" value="1"/>
</dbReference>
<dbReference type="PANTHER" id="PTHR43673:SF2">
    <property type="entry name" value="NITROREDUCTASE"/>
    <property type="match status" value="1"/>
</dbReference>
<comment type="similarity">
    <text evidence="2">Belongs to the nitroreductase family.</text>
</comment>
<proteinExistence type="inferred from homology"/>
<protein>
    <submittedName>
        <fullName evidence="7">Nitroreductase family protein</fullName>
    </submittedName>
</protein>
<evidence type="ECO:0000256" key="3">
    <source>
        <dbReference type="ARBA" id="ARBA00022630"/>
    </source>
</evidence>